<evidence type="ECO:0000313" key="3">
    <source>
        <dbReference type="EMBL" id="RYC71353.1"/>
    </source>
</evidence>
<evidence type="ECO:0000259" key="1">
    <source>
        <dbReference type="Pfam" id="PF00534"/>
    </source>
</evidence>
<feature type="domain" description="Glycosyltransferase subfamily 4-like N-terminal" evidence="2">
    <location>
        <begin position="79"/>
        <end position="191"/>
    </location>
</feature>
<sequence>MTTPTNRVSPEQGGTATAAWPHNPKNVAFVGDYLPRQCGIATFTSDLYTSYARFIPDARPIVVSVNDTPDGYDYPTEVRYDFYQHDKEAYRRAAEFLNAKDVDVVCLQHEYGIFGGPAGSYILTMLRNLSMPVVTTFHTILKNPNEDQLLVLKSIADLSARVVCMSEKGRDFLINIYEIPEEKIDLIPHGIPDMPFVDPHFYKDKFGMEGKQTLLTFGLLSPNKGIENVIRALPRIVEQVPNAVYMVLGATHPHLIKHEGEAYRDSLKKLAEDLGVRDNVRFYNQFVELDDLLEYIGSADIYITPYLNPAQITSGTLSYAFGCGKAVVSTPYWHAEELLADGRGVLVPFGDHDAIADQIINLLTDEPMRHAMRKRGYLMGREMIWERSIQAYANSFAQARQERMSTIGRLAPYMGSAGGFVLPAIRLDHLYRLTDSTGIVQHARYHLPFYEEGYCTDDNARALILAMTLRDAGLSEQKLDKAADDYCAFLNYAYTDEHRRFRNFMSYDRRWLEDVGSDDSTGRAVWALGTCLGRDANKNTVTWAINLIEKVLPSIVHMPSPRAWAFSLLGIYEYQKKFGDDRLAKTIQQQLLGKLMELYNATATEDWPWFENVLSYDNAVLAHVLLRSGDEKLVQIGLNSLRWLIELQTAGPRTADFGNQAPGISTRTNPAWGNFQPIGSNGFYVKGQPRAYFDQQPLEAQSTVSACLAAYAVTGDEDWHRTALRVFKWFTGHNDLGLPLYDAQTGGCRDGLHIDRVNQNQGAESTLSYLLALAELHSVQKQRSEAKSVNLAVSALVNG</sequence>
<dbReference type="Pfam" id="PF13439">
    <property type="entry name" value="Glyco_transf_4"/>
    <property type="match status" value="1"/>
</dbReference>
<dbReference type="InterPro" id="IPR001296">
    <property type="entry name" value="Glyco_trans_1"/>
</dbReference>
<dbReference type="SUPFAM" id="SSF48208">
    <property type="entry name" value="Six-hairpin glycosidases"/>
    <property type="match status" value="1"/>
</dbReference>
<dbReference type="SUPFAM" id="SSF53756">
    <property type="entry name" value="UDP-Glycosyltransferase/glycogen phosphorylase"/>
    <property type="match status" value="1"/>
</dbReference>
<dbReference type="PANTHER" id="PTHR12526">
    <property type="entry name" value="GLYCOSYLTRANSFERASE"/>
    <property type="match status" value="1"/>
</dbReference>
<keyword evidence="3" id="KW-0808">Transferase</keyword>
<evidence type="ECO:0000313" key="4">
    <source>
        <dbReference type="Proteomes" id="UP000290407"/>
    </source>
</evidence>
<feature type="domain" description="Glycosyl transferase family 1" evidence="1">
    <location>
        <begin position="208"/>
        <end position="377"/>
    </location>
</feature>
<dbReference type="Gene3D" id="3.40.50.2000">
    <property type="entry name" value="Glycogen Phosphorylase B"/>
    <property type="match status" value="2"/>
</dbReference>
<gene>
    <name evidence="3" type="ORF">EQG79_04200</name>
</gene>
<protein>
    <submittedName>
        <fullName evidence="3">Glycosyltransferase</fullName>
    </submittedName>
</protein>
<dbReference type="CDD" id="cd03822">
    <property type="entry name" value="GT4_mannosyltransferase-like"/>
    <property type="match status" value="1"/>
</dbReference>
<dbReference type="Pfam" id="PF00534">
    <property type="entry name" value="Glycos_transf_1"/>
    <property type="match status" value="1"/>
</dbReference>
<proteinExistence type="predicted"/>
<dbReference type="Proteomes" id="UP000290407">
    <property type="component" value="Unassembled WGS sequence"/>
</dbReference>
<dbReference type="InterPro" id="IPR008928">
    <property type="entry name" value="6-hairpin_glycosidase_sf"/>
</dbReference>
<reference evidence="3 4" key="1">
    <citation type="submission" date="2019-01" db="EMBL/GenBank/DDBJ databases">
        <title>Spirosoma flava sp. nov., a propanil-degrading bacterium isolated from herbicide-contaminated soil.</title>
        <authorList>
            <person name="Zhang L."/>
            <person name="Jiang J.-D."/>
        </authorList>
    </citation>
    <scope>NUCLEOTIDE SEQUENCE [LARGE SCALE GENOMIC DNA]</scope>
    <source>
        <strain evidence="3 4">TY50</strain>
    </source>
</reference>
<dbReference type="GO" id="GO:0016757">
    <property type="term" value="F:glycosyltransferase activity"/>
    <property type="evidence" value="ECO:0007669"/>
    <property type="project" value="InterPro"/>
</dbReference>
<comment type="caution">
    <text evidence="3">The sequence shown here is derived from an EMBL/GenBank/DDBJ whole genome shotgun (WGS) entry which is preliminary data.</text>
</comment>
<dbReference type="InterPro" id="IPR028098">
    <property type="entry name" value="Glyco_trans_4-like_N"/>
</dbReference>
<dbReference type="RefSeq" id="WP_129600144.1">
    <property type="nucleotide sequence ID" value="NZ_SBLB01000001.1"/>
</dbReference>
<evidence type="ECO:0000259" key="2">
    <source>
        <dbReference type="Pfam" id="PF13439"/>
    </source>
</evidence>
<dbReference type="AlphaFoldDB" id="A0A4Q2UNV2"/>
<accession>A0A4Q2UNV2</accession>
<organism evidence="3 4">
    <name type="scientific">Spirosoma sordidisoli</name>
    <dbReference type="NCBI Taxonomy" id="2502893"/>
    <lineage>
        <taxon>Bacteria</taxon>
        <taxon>Pseudomonadati</taxon>
        <taxon>Bacteroidota</taxon>
        <taxon>Cytophagia</taxon>
        <taxon>Cytophagales</taxon>
        <taxon>Cytophagaceae</taxon>
        <taxon>Spirosoma</taxon>
    </lineage>
</organism>
<name>A0A4Q2UNV2_9BACT</name>
<dbReference type="PANTHER" id="PTHR12526:SF572">
    <property type="entry name" value="BLL5144 PROTEIN"/>
    <property type="match status" value="1"/>
</dbReference>
<dbReference type="EMBL" id="SBLB01000001">
    <property type="protein sequence ID" value="RYC71353.1"/>
    <property type="molecule type" value="Genomic_DNA"/>
</dbReference>
<keyword evidence="4" id="KW-1185">Reference proteome</keyword>
<dbReference type="GO" id="GO:0005975">
    <property type="term" value="P:carbohydrate metabolic process"/>
    <property type="evidence" value="ECO:0007669"/>
    <property type="project" value="InterPro"/>
</dbReference>